<organism evidence="1">
    <name type="scientific">Dulem virus 196</name>
    <dbReference type="NCBI Taxonomy" id="3145673"/>
    <lineage>
        <taxon>Viruses</taxon>
        <taxon>Monodnaviria</taxon>
        <taxon>Sangervirae</taxon>
        <taxon>Phixviricota</taxon>
        <taxon>Malgrandaviricetes</taxon>
        <taxon>Petitvirales</taxon>
        <taxon>Microviridae</taxon>
        <taxon>Microvirus</taxon>
    </lineage>
</organism>
<evidence type="ECO:0000313" key="1">
    <source>
        <dbReference type="EMBL" id="XCD07791.1"/>
    </source>
</evidence>
<sequence length="40" mass="4513">MSIMEKISNLKSILSMIDKVVSVLIKCAEYILSQQEVVND</sequence>
<protein>
    <submittedName>
        <fullName evidence="1">Uncharacterized protein</fullName>
    </submittedName>
</protein>
<accession>A0AAU8B8C8</accession>
<name>A0AAU8B8C8_9VIRU</name>
<dbReference type="EMBL" id="PP511811">
    <property type="protein sequence ID" value="XCD07791.1"/>
    <property type="molecule type" value="Genomic_DNA"/>
</dbReference>
<reference evidence="1" key="1">
    <citation type="submission" date="2024-03" db="EMBL/GenBank/DDBJ databases">
        <title>Diverse circular DNA viruses in blood, oral, and fecal samples of captive lemurs.</title>
        <authorList>
            <person name="Paietta E.N."/>
            <person name="Kraberger S."/>
            <person name="Lund M.C."/>
            <person name="Custer J.M."/>
            <person name="Vargas K.M."/>
            <person name="Ehmke E.E."/>
            <person name="Yoder A.D."/>
            <person name="Varsani A."/>
        </authorList>
    </citation>
    <scope>NUCLEOTIDE SEQUENCE</scope>
    <source>
        <strain evidence="1">Duke_28FS_71</strain>
    </source>
</reference>
<proteinExistence type="predicted"/>